<dbReference type="Proteomes" id="UP001187682">
    <property type="component" value="Unassembled WGS sequence"/>
</dbReference>
<dbReference type="Pfam" id="PF01124">
    <property type="entry name" value="MAPEG"/>
    <property type="match status" value="1"/>
</dbReference>
<dbReference type="Gene3D" id="1.20.120.550">
    <property type="entry name" value="Membrane associated eicosanoid/glutathione metabolism-like domain"/>
    <property type="match status" value="1"/>
</dbReference>
<evidence type="ECO:0000256" key="5">
    <source>
        <dbReference type="SAM" id="Phobius"/>
    </source>
</evidence>
<feature type="transmembrane region" description="Helical" evidence="5">
    <location>
        <begin position="129"/>
        <end position="149"/>
    </location>
</feature>
<protein>
    <recommendedName>
        <fullName evidence="8">MAPEG domain-containing protein</fullName>
    </recommendedName>
</protein>
<dbReference type="PANTHER" id="PTHR35371">
    <property type="entry name" value="INNER MEMBRANE PROTEIN"/>
    <property type="match status" value="1"/>
</dbReference>
<name>A0AAE8SVQ4_9PEZI</name>
<keyword evidence="3 5" id="KW-1133">Transmembrane helix</keyword>
<dbReference type="SUPFAM" id="SSF161084">
    <property type="entry name" value="MAPEG domain-like"/>
    <property type="match status" value="1"/>
</dbReference>
<feature type="transmembrane region" description="Helical" evidence="5">
    <location>
        <begin position="95"/>
        <end position="117"/>
    </location>
</feature>
<dbReference type="GO" id="GO:0016020">
    <property type="term" value="C:membrane"/>
    <property type="evidence" value="ECO:0007669"/>
    <property type="project" value="UniProtKB-SubCell"/>
</dbReference>
<keyword evidence="2 5" id="KW-0812">Transmembrane</keyword>
<dbReference type="AlphaFoldDB" id="A0AAE8SVQ4"/>
<sequence length="150" mass="16112">MDFLPSSNISLYTVPAAFILALIPGAYGSFLAVDKVDLAYPRTFVPKITNDDSVTKETKLAILRAKATSENAWETLGFYASAVVAANVARVDTALLNGLTLTYIASRIAYSYAYIVLGRNRKFVPVRSGVWALGVAATLWLYVAAGKALA</sequence>
<feature type="transmembrane region" description="Helical" evidence="5">
    <location>
        <begin position="12"/>
        <end position="33"/>
    </location>
</feature>
<dbReference type="PANTHER" id="PTHR35371:SF1">
    <property type="entry name" value="BLR7753 PROTEIN"/>
    <property type="match status" value="1"/>
</dbReference>
<evidence type="ECO:0008006" key="8">
    <source>
        <dbReference type="Google" id="ProtNLM"/>
    </source>
</evidence>
<organism evidence="6 7">
    <name type="scientific">Cephalotrichum gorgonifer</name>
    <dbReference type="NCBI Taxonomy" id="2041049"/>
    <lineage>
        <taxon>Eukaryota</taxon>
        <taxon>Fungi</taxon>
        <taxon>Dikarya</taxon>
        <taxon>Ascomycota</taxon>
        <taxon>Pezizomycotina</taxon>
        <taxon>Sordariomycetes</taxon>
        <taxon>Hypocreomycetidae</taxon>
        <taxon>Microascales</taxon>
        <taxon>Microascaceae</taxon>
        <taxon>Cephalotrichum</taxon>
    </lineage>
</organism>
<evidence type="ECO:0000313" key="6">
    <source>
        <dbReference type="EMBL" id="SPO03030.1"/>
    </source>
</evidence>
<comment type="caution">
    <text evidence="6">The sequence shown here is derived from an EMBL/GenBank/DDBJ whole genome shotgun (WGS) entry which is preliminary data.</text>
</comment>
<dbReference type="EMBL" id="ONZQ02000007">
    <property type="protein sequence ID" value="SPO03030.1"/>
    <property type="molecule type" value="Genomic_DNA"/>
</dbReference>
<dbReference type="InterPro" id="IPR023352">
    <property type="entry name" value="MAPEG-like_dom_sf"/>
</dbReference>
<evidence type="ECO:0000256" key="1">
    <source>
        <dbReference type="ARBA" id="ARBA00004370"/>
    </source>
</evidence>
<evidence type="ECO:0000256" key="4">
    <source>
        <dbReference type="ARBA" id="ARBA00023136"/>
    </source>
</evidence>
<keyword evidence="7" id="KW-1185">Reference proteome</keyword>
<evidence type="ECO:0000313" key="7">
    <source>
        <dbReference type="Proteomes" id="UP001187682"/>
    </source>
</evidence>
<evidence type="ECO:0000256" key="3">
    <source>
        <dbReference type="ARBA" id="ARBA00022989"/>
    </source>
</evidence>
<gene>
    <name evidence="6" type="ORF">DNG_05711</name>
</gene>
<comment type="subcellular location">
    <subcellularLocation>
        <location evidence="1">Membrane</location>
    </subcellularLocation>
</comment>
<keyword evidence="4 5" id="KW-0472">Membrane</keyword>
<proteinExistence type="predicted"/>
<accession>A0AAE8SVQ4</accession>
<dbReference type="InterPro" id="IPR001129">
    <property type="entry name" value="Membr-assoc_MAPEG"/>
</dbReference>
<reference evidence="6" key="1">
    <citation type="submission" date="2018-03" db="EMBL/GenBank/DDBJ databases">
        <authorList>
            <person name="Guldener U."/>
        </authorList>
    </citation>
    <scope>NUCLEOTIDE SEQUENCE</scope>
</reference>
<evidence type="ECO:0000256" key="2">
    <source>
        <dbReference type="ARBA" id="ARBA00022692"/>
    </source>
</evidence>